<accession>A0A5Q4BCQ6</accession>
<name>A0A5Q4BCQ6_9PEZI</name>
<sequence length="269" mass="30247">MSEDDEEDVTIYRHYCPPGVKRVLASGSSAFIGEVDNSTVLKYPLSPNGDMSRLEVEKQLLEAVGHHDRIIKLKGSSAVGLYLERAVMGNIYQYLVESTNPSPPTTRQQLSWCREATEAVVHVHSRNIIHCDIQPTNLLLDDDLHIKLSDFQGKLLSLDKKVLLDGGSSEPTRFSRPRDDLDNADLHTDLFALGCTIYFIIMGNAVYPDIKDGDEGWHEEVRARFAKQQFPDDMTVCADLAWKCWLGKYDSAKGLLSDIMRVEDAYAEL</sequence>
<dbReference type="SUPFAM" id="SSF56112">
    <property type="entry name" value="Protein kinase-like (PK-like)"/>
    <property type="match status" value="1"/>
</dbReference>
<dbReference type="PANTHER" id="PTHR44167:SF24">
    <property type="entry name" value="SERINE_THREONINE-PROTEIN KINASE CHK2"/>
    <property type="match status" value="1"/>
</dbReference>
<keyword evidence="2" id="KW-0418">Kinase</keyword>
<dbReference type="InterPro" id="IPR011009">
    <property type="entry name" value="Kinase-like_dom_sf"/>
</dbReference>
<protein>
    <submittedName>
        <fullName evidence="2">Serine/threonine-protein kinase par-1</fullName>
    </submittedName>
</protein>
<dbReference type="PANTHER" id="PTHR44167">
    <property type="entry name" value="OVARIAN-SPECIFIC SERINE/THREONINE-PROTEIN KINASE LOK-RELATED"/>
    <property type="match status" value="1"/>
</dbReference>
<keyword evidence="2" id="KW-0808">Transferase</keyword>
<dbReference type="InterPro" id="IPR000719">
    <property type="entry name" value="Prot_kinase_dom"/>
</dbReference>
<dbReference type="AlphaFoldDB" id="A0A5Q4BCQ6"/>
<dbReference type="OrthoDB" id="1668230at2759"/>
<dbReference type="PROSITE" id="PS50011">
    <property type="entry name" value="PROTEIN_KINASE_DOM"/>
    <property type="match status" value="1"/>
</dbReference>
<evidence type="ECO:0000259" key="1">
    <source>
        <dbReference type="PROSITE" id="PS50011"/>
    </source>
</evidence>
<feature type="domain" description="Protein kinase" evidence="1">
    <location>
        <begin position="18"/>
        <end position="269"/>
    </location>
</feature>
<dbReference type="Gene3D" id="1.10.510.10">
    <property type="entry name" value="Transferase(Phosphotransferase) domain 1"/>
    <property type="match status" value="1"/>
</dbReference>
<gene>
    <name evidence="2" type="primary">Par-1</name>
    <name evidence="2" type="ORF">CSHISOI_11058</name>
</gene>
<dbReference type="Proteomes" id="UP000326340">
    <property type="component" value="Unassembled WGS sequence"/>
</dbReference>
<dbReference type="Pfam" id="PF00069">
    <property type="entry name" value="Pkinase"/>
    <property type="match status" value="1"/>
</dbReference>
<comment type="caution">
    <text evidence="2">The sequence shown here is derived from an EMBL/GenBank/DDBJ whole genome shotgun (WGS) entry which is preliminary data.</text>
</comment>
<dbReference type="GO" id="GO:0004672">
    <property type="term" value="F:protein kinase activity"/>
    <property type="evidence" value="ECO:0007669"/>
    <property type="project" value="InterPro"/>
</dbReference>
<evidence type="ECO:0000313" key="2">
    <source>
        <dbReference type="EMBL" id="TQN64349.1"/>
    </source>
</evidence>
<organism evidence="2 3">
    <name type="scientific">Colletotrichum shisoi</name>
    <dbReference type="NCBI Taxonomy" id="2078593"/>
    <lineage>
        <taxon>Eukaryota</taxon>
        <taxon>Fungi</taxon>
        <taxon>Dikarya</taxon>
        <taxon>Ascomycota</taxon>
        <taxon>Pezizomycotina</taxon>
        <taxon>Sordariomycetes</taxon>
        <taxon>Hypocreomycetidae</taxon>
        <taxon>Glomerellales</taxon>
        <taxon>Glomerellaceae</taxon>
        <taxon>Colletotrichum</taxon>
        <taxon>Colletotrichum destructivum species complex</taxon>
    </lineage>
</organism>
<keyword evidence="3" id="KW-1185">Reference proteome</keyword>
<reference evidence="2 3" key="1">
    <citation type="journal article" date="2019" name="Sci. Rep.">
        <title>Colletotrichum shisoi sp. nov., an anthracnose pathogen of Perilla frutescens in Japan: molecular phylogenetic, morphological and genomic evidence.</title>
        <authorList>
            <person name="Gan P."/>
            <person name="Tsushima A."/>
            <person name="Hiroyama R."/>
            <person name="Narusaka M."/>
            <person name="Takano Y."/>
            <person name="Narusaka Y."/>
            <person name="Kawaradani M."/>
            <person name="Damm U."/>
            <person name="Shirasu K."/>
        </authorList>
    </citation>
    <scope>NUCLEOTIDE SEQUENCE [LARGE SCALE GENOMIC DNA]</scope>
    <source>
        <strain evidence="2 3">PG-2018a</strain>
    </source>
</reference>
<proteinExistence type="predicted"/>
<evidence type="ECO:0000313" key="3">
    <source>
        <dbReference type="Proteomes" id="UP000326340"/>
    </source>
</evidence>
<dbReference type="GO" id="GO:0005524">
    <property type="term" value="F:ATP binding"/>
    <property type="evidence" value="ECO:0007669"/>
    <property type="project" value="InterPro"/>
</dbReference>
<dbReference type="EMBL" id="PUHP01002482">
    <property type="protein sequence ID" value="TQN64349.1"/>
    <property type="molecule type" value="Genomic_DNA"/>
</dbReference>